<organism evidence="2 3">
    <name type="scientific">Trypanosoma cruzi marinkellei</name>
    <dbReference type="NCBI Taxonomy" id="85056"/>
    <lineage>
        <taxon>Eukaryota</taxon>
        <taxon>Discoba</taxon>
        <taxon>Euglenozoa</taxon>
        <taxon>Kinetoplastea</taxon>
        <taxon>Metakinetoplastina</taxon>
        <taxon>Trypanosomatida</taxon>
        <taxon>Trypanosomatidae</taxon>
        <taxon>Trypanosoma</taxon>
        <taxon>Schizotrypanum</taxon>
    </lineage>
</organism>
<proteinExistence type="predicted"/>
<feature type="region of interest" description="Disordered" evidence="1">
    <location>
        <begin position="193"/>
        <end position="219"/>
    </location>
</feature>
<evidence type="ECO:0000313" key="2">
    <source>
        <dbReference type="EMBL" id="EKF26479.1"/>
    </source>
</evidence>
<dbReference type="EMBL" id="AHKC01020585">
    <property type="protein sequence ID" value="EKF26479.1"/>
    <property type="molecule type" value="Genomic_DNA"/>
</dbReference>
<keyword evidence="3" id="KW-1185">Reference proteome</keyword>
<evidence type="ECO:0000256" key="1">
    <source>
        <dbReference type="SAM" id="MobiDB-lite"/>
    </source>
</evidence>
<comment type="caution">
    <text evidence="2">The sequence shown here is derived from an EMBL/GenBank/DDBJ whole genome shotgun (WGS) entry which is preliminary data.</text>
</comment>
<feature type="compositionally biased region" description="Polar residues" evidence="1">
    <location>
        <begin position="384"/>
        <end position="398"/>
    </location>
</feature>
<sequence length="398" mass="43751">MDVLPFMSTCMKVASPLFKCVCAAWMRIAMKRLCSPFGEEKSETEVRDLYDEELSAYARPHLSAIMHHLHDVLLKPGRLKVRIYIAEQLALCLHDIPDAEKMRRLFDPEKLAVAIFSVFQSAPPELVANFIKPPLSAEGRASSGGEYTGQMSSGSVSCPLLGPLSVDGSLRDCYPLALSEAILTAFPLEVGGSRSTPTRETASPSSMASRGNNSPDGMVVTPRQIMTKANSMIRERMVPVDVAQRVTWMYKIVVASRGSCGFPKRPASLSETAAKKRWNAVMRQMYRDIAVLSAAAELLCTQKGALTDDATNAIARMAGMAQQIVLRWYTELKNDATSPSRSIVTSSSISSERLPLAMEWYHNSFGAITPKEQQKQQQQQQQQNRVSAALSRNSGRSG</sequence>
<dbReference type="Proteomes" id="UP000007350">
    <property type="component" value="Unassembled WGS sequence"/>
</dbReference>
<dbReference type="OrthoDB" id="62528at2759"/>
<dbReference type="AlphaFoldDB" id="K2MLA9"/>
<gene>
    <name evidence="2" type="ORF">MOQ_009822</name>
</gene>
<reference evidence="2 3" key="1">
    <citation type="journal article" date="2012" name="BMC Genomics">
        <title>Comparative genomic analysis of human infective Trypanosoma cruzi lineages with the bat-restricted subspecies T. cruzi marinkellei.</title>
        <authorList>
            <person name="Franzen O."/>
            <person name="Talavera-Lopez C."/>
            <person name="Ochaya S."/>
            <person name="Butler C.E."/>
            <person name="Messenger L.A."/>
            <person name="Lewis M.D."/>
            <person name="Llewellyn M.S."/>
            <person name="Marinkelle C.J."/>
            <person name="Tyler K.M."/>
            <person name="Miles M.A."/>
            <person name="Andersson B."/>
        </authorList>
    </citation>
    <scope>NUCLEOTIDE SEQUENCE [LARGE SCALE GENOMIC DNA]</scope>
    <source>
        <strain evidence="2 3">B7</strain>
    </source>
</reference>
<protein>
    <submittedName>
        <fullName evidence="2">Uncharacterized protein</fullName>
    </submittedName>
</protein>
<accession>K2MLA9</accession>
<name>K2MLA9_TRYCR</name>
<feature type="compositionally biased region" description="Polar residues" evidence="1">
    <location>
        <begin position="193"/>
        <end position="215"/>
    </location>
</feature>
<feature type="region of interest" description="Disordered" evidence="1">
    <location>
        <begin position="367"/>
        <end position="398"/>
    </location>
</feature>
<evidence type="ECO:0000313" key="3">
    <source>
        <dbReference type="Proteomes" id="UP000007350"/>
    </source>
</evidence>